<dbReference type="RefSeq" id="WP_073613533.1">
    <property type="nucleotide sequence ID" value="NZ_FRFE01000009.1"/>
</dbReference>
<accession>A0A1M7Y6R2</accession>
<evidence type="ECO:0000313" key="2">
    <source>
        <dbReference type="Proteomes" id="UP000184603"/>
    </source>
</evidence>
<gene>
    <name evidence="1" type="ORF">SAMN02745220_02242</name>
</gene>
<sequence>MDHHVRIARNLEKNLKAMRRAGKKGELAATQCESLLDLIRREGLLADAVYSKRTKNGEYRISNCTKYNLGNGYRLVTIKVGQNLFVPFAGGHDETDLWLEHHRYDEYYADDPAYLDEDSCTDYQPKAEEAEDAESEELLELDSYEEQLLAKVDTTILKSVFQGLFQKQQA</sequence>
<reference evidence="1 2" key="1">
    <citation type="submission" date="2016-12" db="EMBL/GenBank/DDBJ databases">
        <authorList>
            <person name="Song W.-J."/>
            <person name="Kurnit D.M."/>
        </authorList>
    </citation>
    <scope>NUCLEOTIDE SEQUENCE [LARGE SCALE GENOMIC DNA]</scope>
    <source>
        <strain evidence="1 2">DSM 18488</strain>
    </source>
</reference>
<evidence type="ECO:0000313" key="1">
    <source>
        <dbReference type="EMBL" id="SHO48290.1"/>
    </source>
</evidence>
<dbReference type="AlphaFoldDB" id="A0A1M7Y6R2"/>
<proteinExistence type="predicted"/>
<dbReference type="OrthoDB" id="5420793at2"/>
<dbReference type="EMBL" id="FRFE01000009">
    <property type="protein sequence ID" value="SHO48290.1"/>
    <property type="molecule type" value="Genomic_DNA"/>
</dbReference>
<organism evidence="1 2">
    <name type="scientific">Desulfopila aestuarii DSM 18488</name>
    <dbReference type="NCBI Taxonomy" id="1121416"/>
    <lineage>
        <taxon>Bacteria</taxon>
        <taxon>Pseudomonadati</taxon>
        <taxon>Thermodesulfobacteriota</taxon>
        <taxon>Desulfobulbia</taxon>
        <taxon>Desulfobulbales</taxon>
        <taxon>Desulfocapsaceae</taxon>
        <taxon>Desulfopila</taxon>
    </lineage>
</organism>
<name>A0A1M7Y6R2_9BACT</name>
<dbReference type="Proteomes" id="UP000184603">
    <property type="component" value="Unassembled WGS sequence"/>
</dbReference>
<keyword evidence="2" id="KW-1185">Reference proteome</keyword>
<protein>
    <submittedName>
        <fullName evidence="1">Uncharacterized protein</fullName>
    </submittedName>
</protein>